<proteinExistence type="predicted"/>
<organism evidence="1 2">
    <name type="scientific">Gimesia maris</name>
    <dbReference type="NCBI Taxonomy" id="122"/>
    <lineage>
        <taxon>Bacteria</taxon>
        <taxon>Pseudomonadati</taxon>
        <taxon>Planctomycetota</taxon>
        <taxon>Planctomycetia</taxon>
        <taxon>Planctomycetales</taxon>
        <taxon>Planctomycetaceae</taxon>
        <taxon>Gimesia</taxon>
    </lineage>
</organism>
<name>A0A3D3R1Z0_9PLAN</name>
<sequence length="175" mass="19474">MLGVWEAGLIACWIILWKGLGRSRGMNSKMWRTVLIWERCLAVLRRCRDENLRSASTRRHTLGTGVVLTSEYLEKTGSFIVKSSNKCRVFRCTVNWIRARPKTTLIAGGAQRSSSFYAAGVRECAAAGVGSSVLQADGNAAVIRDTVKSLQKTPQRNLFPEAFSDCIISRLLNDY</sequence>
<evidence type="ECO:0000313" key="2">
    <source>
        <dbReference type="Proteomes" id="UP000263642"/>
    </source>
</evidence>
<dbReference type="AlphaFoldDB" id="A0A3D3R1Z0"/>
<gene>
    <name evidence="1" type="ORF">DIT97_03925</name>
</gene>
<protein>
    <submittedName>
        <fullName evidence="1">Uncharacterized protein</fullName>
    </submittedName>
</protein>
<dbReference type="EMBL" id="DQAY01000023">
    <property type="protein sequence ID" value="HCO22238.1"/>
    <property type="molecule type" value="Genomic_DNA"/>
</dbReference>
<accession>A0A3D3R1Z0</accession>
<comment type="caution">
    <text evidence="1">The sequence shown here is derived from an EMBL/GenBank/DDBJ whole genome shotgun (WGS) entry which is preliminary data.</text>
</comment>
<reference evidence="1 2" key="1">
    <citation type="journal article" date="2018" name="Nat. Biotechnol.">
        <title>A standardized bacterial taxonomy based on genome phylogeny substantially revises the tree of life.</title>
        <authorList>
            <person name="Parks D.H."/>
            <person name="Chuvochina M."/>
            <person name="Waite D.W."/>
            <person name="Rinke C."/>
            <person name="Skarshewski A."/>
            <person name="Chaumeil P.A."/>
            <person name="Hugenholtz P."/>
        </authorList>
    </citation>
    <scope>NUCLEOTIDE SEQUENCE [LARGE SCALE GENOMIC DNA]</scope>
    <source>
        <strain evidence="1">UBA9375</strain>
    </source>
</reference>
<evidence type="ECO:0000313" key="1">
    <source>
        <dbReference type="EMBL" id="HCO22238.1"/>
    </source>
</evidence>
<dbReference type="Proteomes" id="UP000263642">
    <property type="component" value="Unassembled WGS sequence"/>
</dbReference>